<evidence type="ECO:0000313" key="2">
    <source>
        <dbReference type="Proteomes" id="UP001172386"/>
    </source>
</evidence>
<sequence length="319" mass="35121">MSASYVDGVLYWTLPDGATFAAGGENPNCTVEACPIEFSVYGYRPTLPGSAALIALYGICMIVQIVLGIRYKTWWFMGAMVLGCIDEILGYAGRILYYQNPWKEPGFIMQIVCITLGPVFFSAAVYVILSRIILYIDAKASRFNPIWIYWIFIPCDLIALVLQAIGGSMSSNSNGRSQTGVDIALAGLGFQVATLTCFSVLAADYAFRSRRTWLNFKLATNFKVFCAFLTLAILTIFIRCCYRVYELSEGYTRNSEALRDEPLFIGLESVMVIIAAYSLIIAHPGPVLVRGLNEGPAAQEQTMTEGKVRNALESPGESD</sequence>
<protein>
    <submittedName>
        <fullName evidence="1">Uncharacterized protein</fullName>
    </submittedName>
</protein>
<comment type="caution">
    <text evidence="1">The sequence shown here is derived from an EMBL/GenBank/DDBJ whole genome shotgun (WGS) entry which is preliminary data.</text>
</comment>
<reference evidence="1" key="1">
    <citation type="submission" date="2022-10" db="EMBL/GenBank/DDBJ databases">
        <title>Culturing micro-colonial fungi from biological soil crusts in the Mojave desert and describing Neophaeococcomyces mojavensis, and introducing the new genera and species Taxawa tesnikishii.</title>
        <authorList>
            <person name="Kurbessoian T."/>
            <person name="Stajich J.E."/>
        </authorList>
    </citation>
    <scope>NUCLEOTIDE SEQUENCE</scope>
    <source>
        <strain evidence="1">JES_112</strain>
    </source>
</reference>
<gene>
    <name evidence="1" type="ORF">H2198_008321</name>
</gene>
<dbReference type="EMBL" id="JAPDRQ010000200">
    <property type="protein sequence ID" value="KAJ9652400.1"/>
    <property type="molecule type" value="Genomic_DNA"/>
</dbReference>
<accession>A0ACC2ZXS8</accession>
<keyword evidence="2" id="KW-1185">Reference proteome</keyword>
<evidence type="ECO:0000313" key="1">
    <source>
        <dbReference type="EMBL" id="KAJ9652400.1"/>
    </source>
</evidence>
<name>A0ACC2ZXS8_9EURO</name>
<dbReference type="Proteomes" id="UP001172386">
    <property type="component" value="Unassembled WGS sequence"/>
</dbReference>
<organism evidence="1 2">
    <name type="scientific">Neophaeococcomyces mojaviensis</name>
    <dbReference type="NCBI Taxonomy" id="3383035"/>
    <lineage>
        <taxon>Eukaryota</taxon>
        <taxon>Fungi</taxon>
        <taxon>Dikarya</taxon>
        <taxon>Ascomycota</taxon>
        <taxon>Pezizomycotina</taxon>
        <taxon>Eurotiomycetes</taxon>
        <taxon>Chaetothyriomycetidae</taxon>
        <taxon>Chaetothyriales</taxon>
        <taxon>Chaetothyriales incertae sedis</taxon>
        <taxon>Neophaeococcomyces</taxon>
    </lineage>
</organism>
<proteinExistence type="predicted"/>